<organism evidence="1 2">
    <name type="scientific">Paenibacillus puldeungensis</name>
    <dbReference type="NCBI Taxonomy" id="696536"/>
    <lineage>
        <taxon>Bacteria</taxon>
        <taxon>Bacillati</taxon>
        <taxon>Bacillota</taxon>
        <taxon>Bacilli</taxon>
        <taxon>Bacillales</taxon>
        <taxon>Paenibacillaceae</taxon>
        <taxon>Paenibacillus</taxon>
    </lineage>
</organism>
<dbReference type="PANTHER" id="PTHR43434:SF1">
    <property type="entry name" value="PHOSPHOGLYCOLATE PHOSPHATASE"/>
    <property type="match status" value="1"/>
</dbReference>
<dbReference type="InterPro" id="IPR036412">
    <property type="entry name" value="HAD-like_sf"/>
</dbReference>
<gene>
    <name evidence="1" type="ORF">ACFQ3W_11990</name>
</gene>
<dbReference type="InterPro" id="IPR006439">
    <property type="entry name" value="HAD-SF_hydro_IA"/>
</dbReference>
<name>A0ABW3RXJ4_9BACL</name>
<proteinExistence type="predicted"/>
<dbReference type="Gene3D" id="3.40.50.1000">
    <property type="entry name" value="HAD superfamily/HAD-like"/>
    <property type="match status" value="1"/>
</dbReference>
<dbReference type="InterPro" id="IPR050155">
    <property type="entry name" value="HAD-like_hydrolase_sf"/>
</dbReference>
<keyword evidence="1" id="KW-0378">Hydrolase</keyword>
<dbReference type="GO" id="GO:0016787">
    <property type="term" value="F:hydrolase activity"/>
    <property type="evidence" value="ECO:0007669"/>
    <property type="project" value="UniProtKB-KW"/>
</dbReference>
<dbReference type="RefSeq" id="WP_379319466.1">
    <property type="nucleotide sequence ID" value="NZ_JBHTLM010000007.1"/>
</dbReference>
<dbReference type="InterPro" id="IPR041492">
    <property type="entry name" value="HAD_2"/>
</dbReference>
<evidence type="ECO:0000313" key="1">
    <source>
        <dbReference type="EMBL" id="MFD1177017.1"/>
    </source>
</evidence>
<dbReference type="InterPro" id="IPR023214">
    <property type="entry name" value="HAD_sf"/>
</dbReference>
<comment type="caution">
    <text evidence="1">The sequence shown here is derived from an EMBL/GenBank/DDBJ whole genome shotgun (WGS) entry which is preliminary data.</text>
</comment>
<dbReference type="NCBIfam" id="TIGR01509">
    <property type="entry name" value="HAD-SF-IA-v3"/>
    <property type="match status" value="1"/>
</dbReference>
<protein>
    <submittedName>
        <fullName evidence="1">HAD family hydrolase</fullName>
        <ecNumber evidence="1">3.-.-.-</ecNumber>
    </submittedName>
</protein>
<dbReference type="SUPFAM" id="SSF56784">
    <property type="entry name" value="HAD-like"/>
    <property type="match status" value="1"/>
</dbReference>
<dbReference type="PANTHER" id="PTHR43434">
    <property type="entry name" value="PHOSPHOGLYCOLATE PHOSPHATASE"/>
    <property type="match status" value="1"/>
</dbReference>
<reference evidence="2" key="1">
    <citation type="journal article" date="2019" name="Int. J. Syst. Evol. Microbiol.">
        <title>The Global Catalogue of Microorganisms (GCM) 10K type strain sequencing project: providing services to taxonomists for standard genome sequencing and annotation.</title>
        <authorList>
            <consortium name="The Broad Institute Genomics Platform"/>
            <consortium name="The Broad Institute Genome Sequencing Center for Infectious Disease"/>
            <person name="Wu L."/>
            <person name="Ma J."/>
        </authorList>
    </citation>
    <scope>NUCLEOTIDE SEQUENCE [LARGE SCALE GENOMIC DNA]</scope>
    <source>
        <strain evidence="2">CCUG 59189</strain>
    </source>
</reference>
<dbReference type="SFLD" id="SFLDG01129">
    <property type="entry name" value="C1.5:_HAD__Beta-PGM__Phosphata"/>
    <property type="match status" value="1"/>
</dbReference>
<dbReference type="Proteomes" id="UP001597262">
    <property type="component" value="Unassembled WGS sequence"/>
</dbReference>
<evidence type="ECO:0000313" key="2">
    <source>
        <dbReference type="Proteomes" id="UP001597262"/>
    </source>
</evidence>
<dbReference type="EC" id="3.-.-.-" evidence="1"/>
<dbReference type="SFLD" id="SFLDS00003">
    <property type="entry name" value="Haloacid_Dehalogenase"/>
    <property type="match status" value="1"/>
</dbReference>
<keyword evidence="2" id="KW-1185">Reference proteome</keyword>
<dbReference type="NCBIfam" id="TIGR01549">
    <property type="entry name" value="HAD-SF-IA-v1"/>
    <property type="match status" value="1"/>
</dbReference>
<dbReference type="InterPro" id="IPR023198">
    <property type="entry name" value="PGP-like_dom2"/>
</dbReference>
<dbReference type="PRINTS" id="PR00413">
    <property type="entry name" value="HADHALOGNASE"/>
</dbReference>
<dbReference type="Gene3D" id="1.10.150.240">
    <property type="entry name" value="Putative phosphatase, domain 2"/>
    <property type="match status" value="1"/>
</dbReference>
<dbReference type="Pfam" id="PF13419">
    <property type="entry name" value="HAD_2"/>
    <property type="match status" value="1"/>
</dbReference>
<dbReference type="EMBL" id="JBHTLM010000007">
    <property type="protein sequence ID" value="MFD1177017.1"/>
    <property type="molecule type" value="Genomic_DNA"/>
</dbReference>
<sequence>MPSIQVRERLAPCRGILFDKDGTLLDFMGLWGGWAEILTGLLSGKLEQLGVRGTELKRNLLGLHRDSSNRIIGYDKAGPFAMATEAEVTALLASQLYEAGVPWNDALSMIREFNKTAMEELKRLRNVRPLPGLNEFLAACRSEGIVLGVVTSDITSEALEHLEWLGIRGYFQSVVGQDRVEKGKPEPDMLLLACRELGITPKDAVIIGDSNADMQMGKKAGVSLAVGISEDGEKPSQATSFLFDADAIVSDYKEIKVVDTIGGNNI</sequence>
<accession>A0ABW3RXJ4</accession>